<evidence type="ECO:0000313" key="1">
    <source>
        <dbReference type="EMBL" id="KAJ7092876.1"/>
    </source>
</evidence>
<sequence>MKSNDVLPEGPVRAGALLLTPAALPFSSRADCPPHDPTERECTQENRCGVSCTLAHISNDRIESLYAMLAPKTPFEVRTGALMLAHTRSFQDLRRLKTKPCTKISKQCGVSCTRALILQGRGMCRLRRSRSNRGAAVNWHCRTCRFLVPSHESRPFPGMQ</sequence>
<protein>
    <submittedName>
        <fullName evidence="1">Uncharacterized protein</fullName>
    </submittedName>
</protein>
<keyword evidence="2" id="KW-1185">Reference proteome</keyword>
<reference evidence="1" key="1">
    <citation type="submission" date="2023-03" db="EMBL/GenBank/DDBJ databases">
        <title>Massive genome expansion in bonnet fungi (Mycena s.s.) driven by repeated elements and novel gene families across ecological guilds.</title>
        <authorList>
            <consortium name="Lawrence Berkeley National Laboratory"/>
            <person name="Harder C.B."/>
            <person name="Miyauchi S."/>
            <person name="Viragh M."/>
            <person name="Kuo A."/>
            <person name="Thoen E."/>
            <person name="Andreopoulos B."/>
            <person name="Lu D."/>
            <person name="Skrede I."/>
            <person name="Drula E."/>
            <person name="Henrissat B."/>
            <person name="Morin E."/>
            <person name="Kohler A."/>
            <person name="Barry K."/>
            <person name="LaButti K."/>
            <person name="Morin E."/>
            <person name="Salamov A."/>
            <person name="Lipzen A."/>
            <person name="Mereny Z."/>
            <person name="Hegedus B."/>
            <person name="Baldrian P."/>
            <person name="Stursova M."/>
            <person name="Weitz H."/>
            <person name="Taylor A."/>
            <person name="Grigoriev I.V."/>
            <person name="Nagy L.G."/>
            <person name="Martin F."/>
            <person name="Kauserud H."/>
        </authorList>
    </citation>
    <scope>NUCLEOTIDE SEQUENCE</scope>
    <source>
        <strain evidence="1">CBHHK173m</strain>
    </source>
</reference>
<gene>
    <name evidence="1" type="ORF">B0H15DRAFT_164436</name>
</gene>
<dbReference type="EMBL" id="JARJCN010000017">
    <property type="protein sequence ID" value="KAJ7092876.1"/>
    <property type="molecule type" value="Genomic_DNA"/>
</dbReference>
<dbReference type="AlphaFoldDB" id="A0AAD6XSU7"/>
<proteinExistence type="predicted"/>
<organism evidence="1 2">
    <name type="scientific">Mycena belliarum</name>
    <dbReference type="NCBI Taxonomy" id="1033014"/>
    <lineage>
        <taxon>Eukaryota</taxon>
        <taxon>Fungi</taxon>
        <taxon>Dikarya</taxon>
        <taxon>Basidiomycota</taxon>
        <taxon>Agaricomycotina</taxon>
        <taxon>Agaricomycetes</taxon>
        <taxon>Agaricomycetidae</taxon>
        <taxon>Agaricales</taxon>
        <taxon>Marasmiineae</taxon>
        <taxon>Mycenaceae</taxon>
        <taxon>Mycena</taxon>
    </lineage>
</organism>
<name>A0AAD6XSU7_9AGAR</name>
<dbReference type="Proteomes" id="UP001222325">
    <property type="component" value="Unassembled WGS sequence"/>
</dbReference>
<comment type="caution">
    <text evidence="1">The sequence shown here is derived from an EMBL/GenBank/DDBJ whole genome shotgun (WGS) entry which is preliminary data.</text>
</comment>
<accession>A0AAD6XSU7</accession>
<evidence type="ECO:0000313" key="2">
    <source>
        <dbReference type="Proteomes" id="UP001222325"/>
    </source>
</evidence>